<keyword evidence="1" id="KW-0051">Antiviral defense</keyword>
<reference evidence="4" key="1">
    <citation type="journal article" date="2019" name="Int. J. Syst. Evol. Microbiol.">
        <title>The Global Catalogue of Microorganisms (GCM) 10K type strain sequencing project: providing services to taxonomists for standard genome sequencing and annotation.</title>
        <authorList>
            <consortium name="The Broad Institute Genomics Platform"/>
            <consortium name="The Broad Institute Genome Sequencing Center for Infectious Disease"/>
            <person name="Wu L."/>
            <person name="Ma J."/>
        </authorList>
    </citation>
    <scope>NUCLEOTIDE SEQUENCE [LARGE SCALE GENOMIC DNA]</scope>
    <source>
        <strain evidence="4">NBRC 103166</strain>
    </source>
</reference>
<evidence type="ECO:0000313" key="3">
    <source>
        <dbReference type="EMBL" id="GLS89101.1"/>
    </source>
</evidence>
<dbReference type="EMBL" id="BSPQ01000001">
    <property type="protein sequence ID" value="GLS89101.1"/>
    <property type="molecule type" value="Genomic_DNA"/>
</dbReference>
<evidence type="ECO:0000256" key="1">
    <source>
        <dbReference type="ARBA" id="ARBA00023118"/>
    </source>
</evidence>
<dbReference type="InterPro" id="IPR043519">
    <property type="entry name" value="NT_sf"/>
</dbReference>
<accession>A0ABQ6DWI3</accession>
<dbReference type="InterPro" id="IPR006116">
    <property type="entry name" value="NT_2-5OAS_ClassI-CCAase"/>
</dbReference>
<dbReference type="Pfam" id="PF18134">
    <property type="entry name" value="AGS_C"/>
    <property type="match status" value="1"/>
</dbReference>
<dbReference type="RefSeq" id="WP_284202219.1">
    <property type="nucleotide sequence ID" value="NZ_BSPQ01000001.1"/>
</dbReference>
<gene>
    <name evidence="3" type="ORF">GCM10007916_01680</name>
</gene>
<sequence>MTTSEMFQELLDNLSIKNSETISNRYGQITSCLNNKFRDTESETANSLQVGSYGRWSGIKGISDLDMLYIMPSGKEETYKDNQSKLLTDTKDAIKDKYPKTTVKVDRLVVQVIYKNFMVEVQPVFENDNGSFEYPDTYNGGSWKTTKPREEIEAMKEFVDQKNKNLRKLCKMARAWKNKHGVGMGGLLIDTMAYKFLKNNNEYDDKSYASYDSMCRDFFKYLSNEPDQEYYLALGSNQQVKVKNKFQKKAKKAYNLAIKAIQSGTSNSANKAWKKIFGRPFPKAAVAIEEVKKSAYTFKDTEQFIEDSELYTIDIRAWLKLECSVSQDGFRDNFLTRMLLNKMPLSPAKSMNFFIDKHTIKGEFTVLWKVLNRGAESERRDCIRGQITPDSGHKNKSEKTRFKGEHVVECYAIQNNVVIAKDRIRVPIQ</sequence>
<organism evidence="3 4">
    <name type="scientific">Psychromonas marina</name>
    <dbReference type="NCBI Taxonomy" id="88364"/>
    <lineage>
        <taxon>Bacteria</taxon>
        <taxon>Pseudomonadati</taxon>
        <taxon>Pseudomonadota</taxon>
        <taxon>Gammaproteobacteria</taxon>
        <taxon>Alteromonadales</taxon>
        <taxon>Psychromonadaceae</taxon>
        <taxon>Psychromonas</taxon>
    </lineage>
</organism>
<evidence type="ECO:0000259" key="2">
    <source>
        <dbReference type="Pfam" id="PF18134"/>
    </source>
</evidence>
<keyword evidence="4" id="KW-1185">Reference proteome</keyword>
<dbReference type="CDD" id="cd05400">
    <property type="entry name" value="NT_2-5OAS_ClassI-CCAase"/>
    <property type="match status" value="1"/>
</dbReference>
<name>A0ABQ6DWI3_9GAMM</name>
<dbReference type="SUPFAM" id="SSF81301">
    <property type="entry name" value="Nucleotidyltransferase"/>
    <property type="match status" value="1"/>
</dbReference>
<protein>
    <submittedName>
        <fullName evidence="3">Nucleotidyltransferase</fullName>
    </submittedName>
</protein>
<dbReference type="Pfam" id="PF18144">
    <property type="entry name" value="SMODS"/>
    <property type="match status" value="1"/>
</dbReference>
<dbReference type="InterPro" id="IPR040511">
    <property type="entry name" value="AGS_C"/>
</dbReference>
<proteinExistence type="predicted"/>
<feature type="domain" description="Adenylyl/Guanylyl and SMODS C-terminal sensor" evidence="2">
    <location>
        <begin position="299"/>
        <end position="429"/>
    </location>
</feature>
<evidence type="ECO:0000313" key="4">
    <source>
        <dbReference type="Proteomes" id="UP001157353"/>
    </source>
</evidence>
<comment type="caution">
    <text evidence="3">The sequence shown here is derived from an EMBL/GenBank/DDBJ whole genome shotgun (WGS) entry which is preliminary data.</text>
</comment>
<dbReference type="Proteomes" id="UP001157353">
    <property type="component" value="Unassembled WGS sequence"/>
</dbReference>